<evidence type="ECO:0000313" key="3">
    <source>
        <dbReference type="Proteomes" id="UP000281118"/>
    </source>
</evidence>
<evidence type="ECO:0000256" key="1">
    <source>
        <dbReference type="SAM" id="SignalP"/>
    </source>
</evidence>
<proteinExistence type="predicted"/>
<sequence length="107" mass="11138">MGRTRIFFLGIAMATAACAASAQTRKPLPPGVAGVMRIDAGTDYVFLDRPTTVGGACKGWKAVSIQAPGPAGSGTTNLMCWKESNGQLLTATEQKVTPQVAPMSLIR</sequence>
<dbReference type="AlphaFoldDB" id="A0A433MNJ5"/>
<protein>
    <submittedName>
        <fullName evidence="2">Uncharacterized protein</fullName>
    </submittedName>
</protein>
<gene>
    <name evidence="2" type="ORF">EJP67_20775</name>
</gene>
<accession>A0A433MNJ5</accession>
<keyword evidence="1" id="KW-0732">Signal</keyword>
<evidence type="ECO:0000313" key="2">
    <source>
        <dbReference type="EMBL" id="RUR69493.1"/>
    </source>
</evidence>
<feature type="signal peptide" evidence="1">
    <location>
        <begin position="1"/>
        <end position="19"/>
    </location>
</feature>
<name>A0A433MNJ5_9BURK</name>
<dbReference type="Proteomes" id="UP000281118">
    <property type="component" value="Unassembled WGS sequence"/>
</dbReference>
<reference evidence="2 3" key="1">
    <citation type="submission" date="2018-12" db="EMBL/GenBank/DDBJ databases">
        <title>The genome sequences of Variovorax guangxiensis DSM 27352.</title>
        <authorList>
            <person name="Gao J."/>
            <person name="Sun J."/>
        </authorList>
    </citation>
    <scope>NUCLEOTIDE SEQUENCE [LARGE SCALE GENOMIC DNA]</scope>
    <source>
        <strain evidence="2 3">DSM 27352</strain>
    </source>
</reference>
<dbReference type="PROSITE" id="PS51257">
    <property type="entry name" value="PROKAR_LIPOPROTEIN"/>
    <property type="match status" value="1"/>
</dbReference>
<dbReference type="RefSeq" id="WP_126023608.1">
    <property type="nucleotide sequence ID" value="NZ_RXFT01000009.1"/>
</dbReference>
<organism evidence="2 3">
    <name type="scientific">Variovorax guangxiensis</name>
    <dbReference type="NCBI Taxonomy" id="1775474"/>
    <lineage>
        <taxon>Bacteria</taxon>
        <taxon>Pseudomonadati</taxon>
        <taxon>Pseudomonadota</taxon>
        <taxon>Betaproteobacteria</taxon>
        <taxon>Burkholderiales</taxon>
        <taxon>Comamonadaceae</taxon>
        <taxon>Variovorax</taxon>
    </lineage>
</organism>
<dbReference type="EMBL" id="RXFT01000009">
    <property type="protein sequence ID" value="RUR69493.1"/>
    <property type="molecule type" value="Genomic_DNA"/>
</dbReference>
<dbReference type="OrthoDB" id="8856540at2"/>
<feature type="chain" id="PRO_5019285841" evidence="1">
    <location>
        <begin position="20"/>
        <end position="107"/>
    </location>
</feature>
<comment type="caution">
    <text evidence="2">The sequence shown here is derived from an EMBL/GenBank/DDBJ whole genome shotgun (WGS) entry which is preliminary data.</text>
</comment>